<dbReference type="Proteomes" id="UP000664132">
    <property type="component" value="Unassembled WGS sequence"/>
</dbReference>
<reference evidence="2" key="1">
    <citation type="submission" date="2021-02" db="EMBL/GenBank/DDBJ databases">
        <title>Genome sequence Cadophora malorum strain M34.</title>
        <authorList>
            <person name="Stefanovic E."/>
            <person name="Vu D."/>
            <person name="Scully C."/>
            <person name="Dijksterhuis J."/>
            <person name="Roader J."/>
            <person name="Houbraken J."/>
        </authorList>
    </citation>
    <scope>NUCLEOTIDE SEQUENCE</scope>
    <source>
        <strain evidence="2">M34</strain>
    </source>
</reference>
<dbReference type="InterPro" id="IPR038765">
    <property type="entry name" value="Papain-like_cys_pep_sf"/>
</dbReference>
<feature type="region of interest" description="Disordered" evidence="1">
    <location>
        <begin position="438"/>
        <end position="461"/>
    </location>
</feature>
<evidence type="ECO:0000256" key="1">
    <source>
        <dbReference type="SAM" id="MobiDB-lite"/>
    </source>
</evidence>
<name>A0A8H7TDD0_9HELO</name>
<evidence type="ECO:0000313" key="2">
    <source>
        <dbReference type="EMBL" id="KAG4419494.1"/>
    </source>
</evidence>
<sequence>MAIFRADEFEDDDSLDTIQQRQFDKPPPNDLKKFRKWQKECNKIYHDDEFTWEDELRAGFTMSSSEEEEAIPGTRITKSEFNTLVDWNTKGEEMTTNRPSIMDEYLRLVINHVNKERAEFKEMVALKEAEEKAEEEAKAALEKKKKIATRVLEGDTRSRSRSPRNLRPRQPRVRSPLPPKKDKSIPNGAQPICKTTPDSKKDKINPAAAQPSCKMIRVERFEKVLEPAESGPPSFVPKLDVELTKILKEIDVDPANFRTLDYLFIPVHIGGAHMFLMGLAPKQKFVFVLDSHMVAGPGNPDPVGVMQNSWFTRALKALVLVLDPGIIFPINNKAVPASKRDRIWHLFGQYVLRSKKTDNSPNAVQQHDMYNCGAYTITNAFCMAFGGFKGDYDYDLIEISEEDVTQVQEEDEEEGISGTDLDSDGDFEMQYGFEDSAAASTSADSGYDSGEDSSGSDGEVDAKVELDPERAFLTAAEAHRRERRRAKRQLNRLPWPRQFSKNKFQRAGFIYSAPSVNFKPELKYSKRELKKACRDFPLVGWKPWSKQSQPLFLEWILNEMAATLSRMRGDVVPPARFCESAHHVPEESSTAGEKRKRGNDGEDSEEQQGSKKRKLRRKA</sequence>
<protein>
    <recommendedName>
        <fullName evidence="4">Ubiquitin-like protease family profile domain-containing protein</fullName>
    </recommendedName>
</protein>
<gene>
    <name evidence="2" type="ORF">IFR04_007368</name>
</gene>
<organism evidence="2 3">
    <name type="scientific">Cadophora malorum</name>
    <dbReference type="NCBI Taxonomy" id="108018"/>
    <lineage>
        <taxon>Eukaryota</taxon>
        <taxon>Fungi</taxon>
        <taxon>Dikarya</taxon>
        <taxon>Ascomycota</taxon>
        <taxon>Pezizomycotina</taxon>
        <taxon>Leotiomycetes</taxon>
        <taxon>Helotiales</taxon>
        <taxon>Ploettnerulaceae</taxon>
        <taxon>Cadophora</taxon>
    </lineage>
</organism>
<proteinExistence type="predicted"/>
<evidence type="ECO:0000313" key="3">
    <source>
        <dbReference type="Proteomes" id="UP000664132"/>
    </source>
</evidence>
<dbReference type="SUPFAM" id="SSF54001">
    <property type="entry name" value="Cysteine proteinases"/>
    <property type="match status" value="1"/>
</dbReference>
<feature type="region of interest" description="Disordered" evidence="1">
    <location>
        <begin position="404"/>
        <end position="424"/>
    </location>
</feature>
<feature type="region of interest" description="Disordered" evidence="1">
    <location>
        <begin position="579"/>
        <end position="619"/>
    </location>
</feature>
<comment type="caution">
    <text evidence="2">The sequence shown here is derived from an EMBL/GenBank/DDBJ whole genome shotgun (WGS) entry which is preliminary data.</text>
</comment>
<accession>A0A8H7TDD0</accession>
<dbReference type="Gene3D" id="3.40.395.10">
    <property type="entry name" value="Adenoviral Proteinase, Chain A"/>
    <property type="match status" value="1"/>
</dbReference>
<feature type="region of interest" description="Disordered" evidence="1">
    <location>
        <begin position="1"/>
        <end position="30"/>
    </location>
</feature>
<feature type="compositionally biased region" description="Low complexity" evidence="1">
    <location>
        <begin position="438"/>
        <end position="457"/>
    </location>
</feature>
<dbReference type="AlphaFoldDB" id="A0A8H7TDD0"/>
<feature type="compositionally biased region" description="Basic residues" evidence="1">
    <location>
        <begin position="159"/>
        <end position="172"/>
    </location>
</feature>
<dbReference type="EMBL" id="JAFJYH010000104">
    <property type="protein sequence ID" value="KAG4419494.1"/>
    <property type="molecule type" value="Genomic_DNA"/>
</dbReference>
<feature type="compositionally biased region" description="Basic residues" evidence="1">
    <location>
        <begin position="610"/>
        <end position="619"/>
    </location>
</feature>
<feature type="region of interest" description="Disordered" evidence="1">
    <location>
        <begin position="148"/>
        <end position="208"/>
    </location>
</feature>
<evidence type="ECO:0008006" key="4">
    <source>
        <dbReference type="Google" id="ProtNLM"/>
    </source>
</evidence>
<dbReference type="OrthoDB" id="1939479at2759"/>
<keyword evidence="3" id="KW-1185">Reference proteome</keyword>